<organism evidence="2 3">
    <name type="scientific">Ornithinibacillus massiliensis</name>
    <dbReference type="NCBI Taxonomy" id="1944633"/>
    <lineage>
        <taxon>Bacteria</taxon>
        <taxon>Bacillati</taxon>
        <taxon>Bacillota</taxon>
        <taxon>Bacilli</taxon>
        <taxon>Bacillales</taxon>
        <taxon>Bacillaceae</taxon>
        <taxon>Ornithinibacillus</taxon>
    </lineage>
</organism>
<dbReference type="InterPro" id="IPR010093">
    <property type="entry name" value="SinI_DNA-bd"/>
</dbReference>
<dbReference type="NCBIfam" id="TIGR01764">
    <property type="entry name" value="excise"/>
    <property type="match status" value="1"/>
</dbReference>
<evidence type="ECO:0000313" key="2">
    <source>
        <dbReference type="EMBL" id="MBS3680719.1"/>
    </source>
</evidence>
<dbReference type="SUPFAM" id="SSF46955">
    <property type="entry name" value="Putative DNA-binding domain"/>
    <property type="match status" value="1"/>
</dbReference>
<dbReference type="InterPro" id="IPR041657">
    <property type="entry name" value="HTH_17"/>
</dbReference>
<dbReference type="Proteomes" id="UP000681870">
    <property type="component" value="Unassembled WGS sequence"/>
</dbReference>
<dbReference type="EMBL" id="JAGXBY010000003">
    <property type="protein sequence ID" value="MBS3680719.1"/>
    <property type="molecule type" value="Genomic_DNA"/>
</dbReference>
<feature type="domain" description="Helix-turn-helix" evidence="1">
    <location>
        <begin position="6"/>
        <end position="54"/>
    </location>
</feature>
<dbReference type="Pfam" id="PF12728">
    <property type="entry name" value="HTH_17"/>
    <property type="match status" value="1"/>
</dbReference>
<gene>
    <name evidence="2" type="ORF">KGF86_10870</name>
</gene>
<name>A0ABS5MEI9_9BACI</name>
<accession>A0ABS5MEI9</accession>
<protein>
    <submittedName>
        <fullName evidence="2">Helix-turn-helix domain-containing protein</fullName>
    </submittedName>
</protein>
<sequence length="62" mass="7370">MKRRTLTVKEVANYLGVHTDTIYTMVKLKQIPHLKLRNRILFTKDSIDLWVQDQAKKSLENE</sequence>
<reference evidence="2 3" key="1">
    <citation type="submission" date="2021-05" db="EMBL/GenBank/DDBJ databases">
        <title>Ornithinibacillus massiliensis sp. nov.</title>
        <authorList>
            <person name="Iwaza R."/>
            <person name="Lagier J.-C."/>
            <person name="Raoult D."/>
        </authorList>
    </citation>
    <scope>NUCLEOTIDE SEQUENCE [LARGE SCALE GENOMIC DNA]</scope>
    <source>
        <strain evidence="2 3">Marseille-P3601</strain>
    </source>
</reference>
<dbReference type="RefSeq" id="WP_211741867.1">
    <property type="nucleotide sequence ID" value="NZ_JAGXBY010000003.1"/>
</dbReference>
<proteinExistence type="predicted"/>
<dbReference type="InterPro" id="IPR009061">
    <property type="entry name" value="DNA-bd_dom_put_sf"/>
</dbReference>
<evidence type="ECO:0000313" key="3">
    <source>
        <dbReference type="Proteomes" id="UP000681870"/>
    </source>
</evidence>
<comment type="caution">
    <text evidence="2">The sequence shown here is derived from an EMBL/GenBank/DDBJ whole genome shotgun (WGS) entry which is preliminary data.</text>
</comment>
<keyword evidence="3" id="KW-1185">Reference proteome</keyword>
<evidence type="ECO:0000259" key="1">
    <source>
        <dbReference type="Pfam" id="PF12728"/>
    </source>
</evidence>